<accession>A0A916LJK8</accession>
<dbReference type="AlphaFoldDB" id="A0A916LJK8"/>
<sequence>MLRFMILICFLVVEGLASSKCEDTMRYQTMLPDSFSNCEAMQGSLDIYADEIIGISKELKSEELKVGYLDDKKAEKMIEEFKRNLKDIERKKFVVPKVEIVDGAMFDDTGLICGNVKYFIRIWKHPPKEKFNMPTFKLR</sequence>
<name>A0A916LJK8_KRYT1</name>
<comment type="caution">
    <text evidence="1">The sequence shown here is derived from an EMBL/GenBank/DDBJ whole genome shotgun (WGS) entry which is preliminary data.</text>
</comment>
<organism evidence="1 2">
    <name type="scientific">Kryptobacter tengchongensis</name>
    <dbReference type="NCBI Taxonomy" id="1643429"/>
    <lineage>
        <taxon>Bacteria</taxon>
        <taxon>Pseudomonadati</taxon>
        <taxon>Candidatus Kryptoniota</taxon>
        <taxon>Candidatus Kryptobacter</taxon>
    </lineage>
</organism>
<dbReference type="EMBL" id="CZVV01000052">
    <property type="protein sequence ID" value="CUT01504.1"/>
    <property type="molecule type" value="Genomic_DNA"/>
</dbReference>
<dbReference type="RefSeq" id="WP_072263895.1">
    <property type="nucleotide sequence ID" value="NZ_CZVV01000052.1"/>
</dbReference>
<dbReference type="Proteomes" id="UP000243105">
    <property type="component" value="Unassembled WGS sequence"/>
</dbReference>
<protein>
    <submittedName>
        <fullName evidence="1">Uncharacterized protein</fullName>
    </submittedName>
</protein>
<evidence type="ECO:0000313" key="2">
    <source>
        <dbReference type="Proteomes" id="UP000243105"/>
    </source>
</evidence>
<proteinExistence type="predicted"/>
<reference evidence="1 2" key="1">
    <citation type="submission" date="2015-11" db="EMBL/GenBank/DDBJ databases">
        <authorList>
            <person name="Varghese N."/>
        </authorList>
    </citation>
    <scope>NUCLEOTIDE SEQUENCE [LARGE SCALE GENOMIC DNA]</scope>
    <source>
        <strain evidence="1 2">JGI-25</strain>
    </source>
</reference>
<evidence type="ECO:0000313" key="1">
    <source>
        <dbReference type="EMBL" id="CUT01504.1"/>
    </source>
</evidence>
<gene>
    <name evidence="1" type="ORF">JGI25_00903</name>
</gene>